<dbReference type="Gene3D" id="3.40.50.300">
    <property type="entry name" value="P-loop containing nucleotide triphosphate hydrolases"/>
    <property type="match status" value="2"/>
</dbReference>
<dbReference type="FunFam" id="1.20.120.1080:FF:000005">
    <property type="entry name" value="ATP-dependent helicase HrpA"/>
    <property type="match status" value="1"/>
</dbReference>
<dbReference type="SUPFAM" id="SSF52540">
    <property type="entry name" value="P-loop containing nucleoside triphosphate hydrolases"/>
    <property type="match status" value="1"/>
</dbReference>
<accession>A0A6P1M4A7</accession>
<evidence type="ECO:0000313" key="8">
    <source>
        <dbReference type="Proteomes" id="UP000464954"/>
    </source>
</evidence>
<dbReference type="GO" id="GO:0005524">
    <property type="term" value="F:ATP binding"/>
    <property type="evidence" value="ECO:0007669"/>
    <property type="project" value="UniProtKB-KW"/>
</dbReference>
<dbReference type="Pfam" id="PF04408">
    <property type="entry name" value="WHD_HA2"/>
    <property type="match status" value="1"/>
</dbReference>
<dbReference type="PANTHER" id="PTHR18934">
    <property type="entry name" value="ATP-DEPENDENT RNA HELICASE"/>
    <property type="match status" value="1"/>
</dbReference>
<keyword evidence="2 7" id="KW-0378">Hydrolase</keyword>
<dbReference type="PROSITE" id="PS51192">
    <property type="entry name" value="HELICASE_ATP_BIND_1"/>
    <property type="match status" value="1"/>
</dbReference>
<keyword evidence="1" id="KW-0547">Nucleotide-binding</keyword>
<dbReference type="InterPro" id="IPR010222">
    <property type="entry name" value="RNA_helicase_HrpA"/>
</dbReference>
<dbReference type="CDD" id="cd18791">
    <property type="entry name" value="SF2_C_RHA"/>
    <property type="match status" value="1"/>
</dbReference>
<evidence type="ECO:0000259" key="5">
    <source>
        <dbReference type="PROSITE" id="PS51192"/>
    </source>
</evidence>
<dbReference type="KEGG" id="taer:GT409_09450"/>
<dbReference type="InterPro" id="IPR001650">
    <property type="entry name" value="Helicase_C-like"/>
</dbReference>
<sequence>MNLNRPDHLLAQDRQRLKALLRKIHAREQSGQPTDRLKQTFQTLEKEAAARAEKRAQTSLKISYPEDLPISGKRNEIRKLIETHPVVIVCGTTGSGKTTQLPKIVIDAGLGKSGRIGVTQPRRLAATGMARRVAEEMQTPYGKGVGCQVRFDDQTCDETIVKFMTDGILLAETQNDRHLLQYDCIVIDEAHERSLNIDFLLGYLKTIQSRRPDLKIIISSATLDAESFSAFFDDAPVISVEGRTFPIEDQFLPPRDDEDTADHVARAVRYISEYDDEGDILVFLPGEREIRDAAKKLEGHKLRNTEILQLFGRLSMSEQQRVFKTGGRRRIILSTNVAETSITIPGIHYVIDSGQVRLSRYNPRTQVQRLQVEQVSQAAARQRRGRCGRITDGICIYLYDEETLENSAAFTDPEIRRTSLAGVILQMDLLRLPSIDEFPFIDPPQSSLINEGYKALFDIGAIDEKRRLTPMGRDIASFPVDPHLARMILQAHKEGALNEVLTLVAFLSIQDVRERPAEKADAADLAHKQWADPTSDFITIINLWNFLQNEKASGTSNTRLRRLCQKNFINFRRIQEWINLRRELNQSIKDLGWKYTASENVHADLMHKSLLAGLPANIGVKGETAEFTGARDRHFFIFPGSALFKKPPEWVMTFALVETTRLYARTVAAIDPIWVSQVAPHLCKKVYHRPYWNAEKGFVYAEESIMSGGLRLVDGRRVHFGPVNPPAAREIFIRDAMVPGNLNTRGGWLKLHRQMLESIQEDEEKLRRPGALLDTEAIFRHFDHVLPDNVYSVQTLEQWIRKTRARIAMRREDAVFPQLDELNPNDFPERISFGGQSFPLHYTFEPGDELDGVAVLCPSDKLNLIPEGATDWLVPGRLEEKVAALLRTLPKKLRVRLPSIDQTAKAFSGSFRCSEKPLTEVLSHYLQKNYSMPVDAGDFQPSELPDDLQMKIVETDGEEIVGIHSAISDEHRDQLRRSGAEAVFAKWEHPPKQSWPGGELPQQVTADGPEQTVGYPALYASAAGVGIRVFLSEINARYAHRAGLAALFRIVQADQVKYVEKRLPLNPMLQLTLAAIDEHFSADLVDMSIVEALGDDIRDADTFKKRAAEARGELYDAVAGFAEELEQLLERRQKVIEQLDDLPPDAREDIELQLEYLFRPGFLKTEDLFGRLPRYLRAALTRIERMAHNPTADPGKMAEIEPFQNRLTEMLLASDDLTNAHELTELAMMIEEFRINRFAPEVGTDGKISAKRLEEKFQSLQKHL</sequence>
<dbReference type="InterPro" id="IPR011545">
    <property type="entry name" value="DEAD/DEAH_box_helicase_dom"/>
</dbReference>
<organism evidence="7 8">
    <name type="scientific">Tichowtungia aerotolerans</name>
    <dbReference type="NCBI Taxonomy" id="2697043"/>
    <lineage>
        <taxon>Bacteria</taxon>
        <taxon>Pseudomonadati</taxon>
        <taxon>Kiritimatiellota</taxon>
        <taxon>Tichowtungiia</taxon>
        <taxon>Tichowtungiales</taxon>
        <taxon>Tichowtungiaceae</taxon>
        <taxon>Tichowtungia</taxon>
    </lineage>
</organism>
<evidence type="ECO:0000313" key="7">
    <source>
        <dbReference type="EMBL" id="QHI69669.1"/>
    </source>
</evidence>
<keyword evidence="4" id="KW-0067">ATP-binding</keyword>
<dbReference type="GO" id="GO:0003724">
    <property type="term" value="F:RNA helicase activity"/>
    <property type="evidence" value="ECO:0007669"/>
    <property type="project" value="UniProtKB-EC"/>
</dbReference>
<dbReference type="NCBIfam" id="TIGR01967">
    <property type="entry name" value="DEAH_box_HrpA"/>
    <property type="match status" value="1"/>
</dbReference>
<dbReference type="AlphaFoldDB" id="A0A6P1M4A7"/>
<keyword evidence="8" id="KW-1185">Reference proteome</keyword>
<dbReference type="Pfam" id="PF00270">
    <property type="entry name" value="DEAD"/>
    <property type="match status" value="1"/>
</dbReference>
<dbReference type="SMART" id="SM00847">
    <property type="entry name" value="HA2"/>
    <property type="match status" value="1"/>
</dbReference>
<dbReference type="SMART" id="SM00490">
    <property type="entry name" value="HELICc"/>
    <property type="match status" value="1"/>
</dbReference>
<dbReference type="Gene3D" id="1.20.120.1080">
    <property type="match status" value="1"/>
</dbReference>
<dbReference type="InterPro" id="IPR011709">
    <property type="entry name" value="DEAD-box_helicase_OB_fold"/>
</dbReference>
<keyword evidence="3 7" id="KW-0347">Helicase</keyword>
<dbReference type="Pfam" id="PF11898">
    <property type="entry name" value="DUF3418"/>
    <property type="match status" value="1"/>
</dbReference>
<dbReference type="SMART" id="SM00487">
    <property type="entry name" value="DEXDc"/>
    <property type="match status" value="1"/>
</dbReference>
<dbReference type="RefSeq" id="WP_160628851.1">
    <property type="nucleotide sequence ID" value="NZ_CP047593.1"/>
</dbReference>
<dbReference type="FunFam" id="3.40.50.300:FF:001922">
    <property type="entry name" value="DEAH (Asp-Glu-Ala-His) box polypeptide 29"/>
    <property type="match status" value="1"/>
</dbReference>
<dbReference type="GO" id="GO:0003723">
    <property type="term" value="F:RNA binding"/>
    <property type="evidence" value="ECO:0007669"/>
    <property type="project" value="TreeGrafter"/>
</dbReference>
<dbReference type="Pfam" id="PF07717">
    <property type="entry name" value="OB_NTP_bind"/>
    <property type="match status" value="1"/>
</dbReference>
<dbReference type="InterPro" id="IPR048333">
    <property type="entry name" value="HA2_WH"/>
</dbReference>
<evidence type="ECO:0000259" key="6">
    <source>
        <dbReference type="PROSITE" id="PS51194"/>
    </source>
</evidence>
<evidence type="ECO:0000256" key="4">
    <source>
        <dbReference type="ARBA" id="ARBA00022840"/>
    </source>
</evidence>
<reference evidence="7 8" key="1">
    <citation type="submission" date="2020-01" db="EMBL/GenBank/DDBJ databases">
        <title>Ponticoccus aerotolerans gen. nov., sp. nov., an anaerobic bacterium and proposal of Ponticoccusceae fam. nov., Ponticoccusles ord. nov. and Ponticoccuse classis nov. in the phylum Kiritimatiellaeota.</title>
        <authorList>
            <person name="Zhou L.Y."/>
            <person name="Du Z.J."/>
        </authorList>
    </citation>
    <scope>NUCLEOTIDE SEQUENCE [LARGE SCALE GENOMIC DNA]</scope>
    <source>
        <strain evidence="7 8">S-5007</strain>
    </source>
</reference>
<proteinExistence type="predicted"/>
<protein>
    <submittedName>
        <fullName evidence="7">ATP-dependent RNA helicase HrpA</fullName>
        <ecNumber evidence="7">3.6.4.13</ecNumber>
    </submittedName>
</protein>
<dbReference type="EMBL" id="CP047593">
    <property type="protein sequence ID" value="QHI69669.1"/>
    <property type="molecule type" value="Genomic_DNA"/>
</dbReference>
<dbReference type="PANTHER" id="PTHR18934:SF99">
    <property type="entry name" value="ATP-DEPENDENT RNA HELICASE DHX37-RELATED"/>
    <property type="match status" value="1"/>
</dbReference>
<dbReference type="Pfam" id="PF00271">
    <property type="entry name" value="Helicase_C"/>
    <property type="match status" value="1"/>
</dbReference>
<feature type="domain" description="Helicase ATP-binding" evidence="5">
    <location>
        <begin position="78"/>
        <end position="241"/>
    </location>
</feature>
<dbReference type="EC" id="3.6.4.13" evidence="7"/>
<dbReference type="Pfam" id="PF21010">
    <property type="entry name" value="HA2_C"/>
    <property type="match status" value="1"/>
</dbReference>
<evidence type="ECO:0000256" key="1">
    <source>
        <dbReference type="ARBA" id="ARBA00022741"/>
    </source>
</evidence>
<feature type="domain" description="Helicase C-terminal" evidence="6">
    <location>
        <begin position="266"/>
        <end position="431"/>
    </location>
</feature>
<gene>
    <name evidence="7" type="primary">hrpA</name>
    <name evidence="7" type="ORF">GT409_09450</name>
</gene>
<name>A0A6P1M4A7_9BACT</name>
<dbReference type="Proteomes" id="UP000464954">
    <property type="component" value="Chromosome"/>
</dbReference>
<evidence type="ECO:0000256" key="3">
    <source>
        <dbReference type="ARBA" id="ARBA00022806"/>
    </source>
</evidence>
<dbReference type="InterPro" id="IPR024590">
    <property type="entry name" value="HrpA_C"/>
</dbReference>
<dbReference type="InterPro" id="IPR014001">
    <property type="entry name" value="Helicase_ATP-bd"/>
</dbReference>
<evidence type="ECO:0000256" key="2">
    <source>
        <dbReference type="ARBA" id="ARBA00022801"/>
    </source>
</evidence>
<dbReference type="InterPro" id="IPR007502">
    <property type="entry name" value="Helicase-assoc_dom"/>
</dbReference>
<dbReference type="InterPro" id="IPR027417">
    <property type="entry name" value="P-loop_NTPase"/>
</dbReference>
<dbReference type="PROSITE" id="PS51194">
    <property type="entry name" value="HELICASE_CTER"/>
    <property type="match status" value="1"/>
</dbReference>
<dbReference type="GO" id="GO:0016787">
    <property type="term" value="F:hydrolase activity"/>
    <property type="evidence" value="ECO:0007669"/>
    <property type="project" value="UniProtKB-KW"/>
</dbReference>